<dbReference type="Proteomes" id="UP000007123">
    <property type="component" value="Unassembled WGS sequence"/>
</dbReference>
<evidence type="ECO:0000313" key="3">
    <source>
        <dbReference type="Proteomes" id="UP000007123"/>
    </source>
</evidence>
<dbReference type="STRING" id="1156935.QWE_05818"/>
<evidence type="ECO:0000256" key="1">
    <source>
        <dbReference type="SAM" id="MobiDB-lite"/>
    </source>
</evidence>
<proteinExistence type="predicted"/>
<dbReference type="eggNOG" id="COG0265">
    <property type="taxonomic scope" value="Bacteria"/>
</dbReference>
<keyword evidence="3" id="KW-1185">Reference proteome</keyword>
<comment type="caution">
    <text evidence="2">The sequence shown here is derived from an EMBL/GenBank/DDBJ whole genome shotgun (WGS) entry which is preliminary data.</text>
</comment>
<name>K2Q9J5_9HYPH</name>
<dbReference type="AlphaFoldDB" id="K2Q9J5"/>
<gene>
    <name evidence="2" type="ORF">QWE_05818</name>
</gene>
<evidence type="ECO:0000313" key="2">
    <source>
        <dbReference type="EMBL" id="EKF60559.1"/>
    </source>
</evidence>
<reference evidence="2 3" key="1">
    <citation type="journal article" date="2012" name="J. Bacteriol.">
        <title>Draft Genome Sequence of Agrobacterium albertimagni Strain AOL15.</title>
        <authorList>
            <person name="Trimble W.L."/>
            <person name="Phung le T."/>
            <person name="Meyer F."/>
            <person name="Gilbert J.A."/>
            <person name="Silver S."/>
        </authorList>
    </citation>
    <scope>NUCLEOTIDE SEQUENCE [LARGE SCALE GENOMIC DNA]</scope>
    <source>
        <strain evidence="2 3">AOL15</strain>
    </source>
</reference>
<organism evidence="2 3">
    <name type="scientific">Agrobacterium albertimagni AOL15</name>
    <dbReference type="NCBI Taxonomy" id="1156935"/>
    <lineage>
        <taxon>Bacteria</taxon>
        <taxon>Pseudomonadati</taxon>
        <taxon>Pseudomonadota</taxon>
        <taxon>Alphaproteobacteria</taxon>
        <taxon>Hyphomicrobiales</taxon>
        <taxon>Rhizobiaceae</taxon>
        <taxon>Rhizobium/Agrobacterium group</taxon>
        <taxon>Agrobacterium</taxon>
    </lineage>
</organism>
<dbReference type="EMBL" id="ALJF01000004">
    <property type="protein sequence ID" value="EKF60559.1"/>
    <property type="molecule type" value="Genomic_DNA"/>
</dbReference>
<feature type="region of interest" description="Disordered" evidence="1">
    <location>
        <begin position="134"/>
        <end position="162"/>
    </location>
</feature>
<accession>K2Q9J5</accession>
<protein>
    <submittedName>
        <fullName evidence="2">Uncharacterized protein</fullName>
    </submittedName>
</protein>
<sequence>MMDPTLGNACYVSTIYEDGTVLRLGFNFTGSQGAIYIALGNQNWKSLEPGKDYPVVITFDRETPWNAVASGMEFSNINWLTVHTTDMDFAAEFARKHTMNATFQGRSIATLQLRGSARAVSEMLNCQDAVKAYSSTQQPAPQPADPFAVTPDVKSATDPFAL</sequence>